<dbReference type="Proteomes" id="UP000595483">
    <property type="component" value="Segment"/>
</dbReference>
<evidence type="ECO:0000256" key="1">
    <source>
        <dbReference type="SAM" id="Phobius"/>
    </source>
</evidence>
<keyword evidence="1" id="KW-1133">Transmembrane helix</keyword>
<keyword evidence="1" id="KW-0472">Membrane</keyword>
<keyword evidence="3" id="KW-1185">Reference proteome</keyword>
<reference evidence="2 3" key="1">
    <citation type="submission" date="2020-01" db="EMBL/GenBank/DDBJ databases">
        <title>PhicrAss002; a novel member of the crAss-like phage family isolated from the human gut following selective antibiotic enrichment.</title>
        <authorList>
            <person name="Guerin E."/>
            <person name="Shkoporov A.N."/>
            <person name="Stockdale S.R."/>
            <person name="Khokhlova E.V."/>
            <person name="Clooney A.G."/>
            <person name="Daly K.M."/>
            <person name="Draper L.A."/>
            <person name="Ross P.R."/>
            <person name="Hill C."/>
        </authorList>
    </citation>
    <scope>NUCLEOTIDE SEQUENCE [LARGE SCALE GENOMIC DNA]</scope>
</reference>
<sequence>METKVDSLQQSYSFTGDGGAKRRLDKEVLRIANAKLILSEEYKSQYESYKKLYELKIRDSYLQDSIISKQREEIKRITIVGNQAIVNLNKEYNKSKKYKKQRNGFIASTGVLAILVVILLK</sequence>
<protein>
    <submittedName>
        <fullName evidence="2">Uncharacterized protein</fullName>
    </submittedName>
</protein>
<feature type="transmembrane region" description="Helical" evidence="1">
    <location>
        <begin position="103"/>
        <end position="120"/>
    </location>
</feature>
<proteinExistence type="predicted"/>
<gene>
    <name evidence="2" type="ORF">crAss002_7</name>
</gene>
<evidence type="ECO:0000313" key="2">
    <source>
        <dbReference type="EMBL" id="QIG59117.1"/>
    </source>
</evidence>
<name>A0A7S5R4N7_9CAUD</name>
<keyword evidence="1" id="KW-0812">Transmembrane</keyword>
<accession>A0A7S5R4N7</accession>
<organism evidence="2 3">
    <name type="scientific">Bacteroides phage crAss002</name>
    <dbReference type="NCBI Taxonomy" id="2709317"/>
    <lineage>
        <taxon>Viruses</taxon>
        <taxon>Duplodnaviria</taxon>
        <taxon>Heunggongvirae</taxon>
        <taxon>Uroviricota</taxon>
        <taxon>Caudoviricetes</taxon>
        <taxon>Crassvirales</taxon>
        <taxon>Intestiviridae</taxon>
        <taxon>Churivirinae</taxon>
        <taxon>Jahgtovirus</taxon>
        <taxon>Jahgtovirus secundus</taxon>
    </lineage>
</organism>
<evidence type="ECO:0000313" key="3">
    <source>
        <dbReference type="Proteomes" id="UP000595483"/>
    </source>
</evidence>
<dbReference type="EMBL" id="MN917146">
    <property type="protein sequence ID" value="QIG59117.1"/>
    <property type="molecule type" value="Genomic_DNA"/>
</dbReference>